<protein>
    <submittedName>
        <fullName evidence="1 2">Transposable element-related protein</fullName>
    </submittedName>
</protein>
<name>A0A5A7UEX9_CUCMM</name>
<reference evidence="3 4" key="1">
    <citation type="submission" date="2019-08" db="EMBL/GenBank/DDBJ databases">
        <title>Draft genome sequences of two oriental melons (Cucumis melo L. var makuwa).</title>
        <authorList>
            <person name="Kwon S.-Y."/>
        </authorList>
    </citation>
    <scope>NUCLEOTIDE SEQUENCE [LARGE SCALE GENOMIC DNA]</scope>
    <source>
        <strain evidence="4">cv. Chang Bougi</strain>
        <strain evidence="3">cv. SW 3</strain>
        <tissue evidence="1">Leaf</tissue>
    </source>
</reference>
<evidence type="ECO:0000313" key="2">
    <source>
        <dbReference type="EMBL" id="TYK04550.1"/>
    </source>
</evidence>
<dbReference type="EMBL" id="SSTE01011134">
    <property type="protein sequence ID" value="KAA0052009.1"/>
    <property type="molecule type" value="Genomic_DNA"/>
</dbReference>
<sequence length="73" mass="7773">MKDCAPGDTPVAKGDKFYSGQCPKTTLEIKEMQKVSYASAVGSLMYAQICTCSDIAFIAGVLGKYLSNSGMDH</sequence>
<dbReference type="Proteomes" id="UP000321393">
    <property type="component" value="Unassembled WGS sequence"/>
</dbReference>
<proteinExistence type="predicted"/>
<dbReference type="EMBL" id="SSTD01014204">
    <property type="protein sequence ID" value="TYK04550.1"/>
    <property type="molecule type" value="Genomic_DNA"/>
</dbReference>
<dbReference type="OrthoDB" id="1645289at2759"/>
<dbReference type="AlphaFoldDB" id="A0A5A7UEX9"/>
<accession>A0A5A7UEX9</accession>
<gene>
    <name evidence="2" type="ORF">E5676_scaffold409G001780</name>
    <name evidence="1" type="ORF">E6C27_scaffold60G004980</name>
</gene>
<evidence type="ECO:0000313" key="3">
    <source>
        <dbReference type="Proteomes" id="UP000321393"/>
    </source>
</evidence>
<evidence type="ECO:0000313" key="1">
    <source>
        <dbReference type="EMBL" id="KAA0052009.1"/>
    </source>
</evidence>
<evidence type="ECO:0000313" key="4">
    <source>
        <dbReference type="Proteomes" id="UP000321947"/>
    </source>
</evidence>
<comment type="caution">
    <text evidence="1">The sequence shown here is derived from an EMBL/GenBank/DDBJ whole genome shotgun (WGS) entry which is preliminary data.</text>
</comment>
<dbReference type="Proteomes" id="UP000321947">
    <property type="component" value="Unassembled WGS sequence"/>
</dbReference>
<organism evidence="1 3">
    <name type="scientific">Cucumis melo var. makuwa</name>
    <name type="common">Oriental melon</name>
    <dbReference type="NCBI Taxonomy" id="1194695"/>
    <lineage>
        <taxon>Eukaryota</taxon>
        <taxon>Viridiplantae</taxon>
        <taxon>Streptophyta</taxon>
        <taxon>Embryophyta</taxon>
        <taxon>Tracheophyta</taxon>
        <taxon>Spermatophyta</taxon>
        <taxon>Magnoliopsida</taxon>
        <taxon>eudicotyledons</taxon>
        <taxon>Gunneridae</taxon>
        <taxon>Pentapetalae</taxon>
        <taxon>rosids</taxon>
        <taxon>fabids</taxon>
        <taxon>Cucurbitales</taxon>
        <taxon>Cucurbitaceae</taxon>
        <taxon>Benincaseae</taxon>
        <taxon>Cucumis</taxon>
    </lineage>
</organism>